<protein>
    <submittedName>
        <fullName evidence="1">Uncharacterized protein</fullName>
    </submittedName>
</protein>
<accession>A0A2N0QTL6</accession>
<reference evidence="1 2" key="2">
    <citation type="submission" date="2017-10" db="EMBL/GenBank/DDBJ databases">
        <title>Genome analyses suggest a sexual origin of heterokaryosis in a supposedly ancient asexual fungus.</title>
        <authorList>
            <person name="Corradi N."/>
            <person name="Sedzielewska K."/>
            <person name="Noel J."/>
            <person name="Charron P."/>
            <person name="Farinelli L."/>
            <person name="Marton T."/>
            <person name="Kruger M."/>
            <person name="Pelin A."/>
            <person name="Brachmann A."/>
            <person name="Corradi N."/>
        </authorList>
    </citation>
    <scope>NUCLEOTIDE SEQUENCE [LARGE SCALE GENOMIC DNA]</scope>
    <source>
        <strain evidence="1 2">A1</strain>
    </source>
</reference>
<dbReference type="VEuPathDB" id="FungiDB:FUN_010647"/>
<dbReference type="AlphaFoldDB" id="A0A2N0QTL6"/>
<evidence type="ECO:0000313" key="2">
    <source>
        <dbReference type="Proteomes" id="UP000232688"/>
    </source>
</evidence>
<name>A0A2N0QTL6_9GLOM</name>
<sequence>MIIYHHQNGKKKQKHCKNLYVLGLTSKEKYYKYFEGVFIYDAKEKKAYVYSIKDDRKFDSFFKWINWLKNRGYFKEKRSVIATIFLKSNFTSLSIASILHTDYTLYWKATSLINTMDILLSIQEKVLPEGKFTGTAVQKIIGGLEFNFFKKGQQEKKLLILTRNNVYRYEVYVFDQLVQEKYLSVSVKEMERILDEIINFIRYIFAISICHGMSTSGFEDVNQQRKVIKKQNELLIIDLKKRLKEKIEKEEEEVSNNIANIIHTVIKDVINKSIDISTLHPIFRNLFVFKLVNQMEQD</sequence>
<dbReference type="EMBL" id="LLXH01003294">
    <property type="protein sequence ID" value="PKC54394.1"/>
    <property type="molecule type" value="Genomic_DNA"/>
</dbReference>
<proteinExistence type="predicted"/>
<comment type="caution">
    <text evidence="1">The sequence shown here is derived from an EMBL/GenBank/DDBJ whole genome shotgun (WGS) entry which is preliminary data.</text>
</comment>
<dbReference type="Proteomes" id="UP000232688">
    <property type="component" value="Unassembled WGS sequence"/>
</dbReference>
<organism evidence="1 2">
    <name type="scientific">Rhizophagus irregularis</name>
    <dbReference type="NCBI Taxonomy" id="588596"/>
    <lineage>
        <taxon>Eukaryota</taxon>
        <taxon>Fungi</taxon>
        <taxon>Fungi incertae sedis</taxon>
        <taxon>Mucoromycota</taxon>
        <taxon>Glomeromycotina</taxon>
        <taxon>Glomeromycetes</taxon>
        <taxon>Glomerales</taxon>
        <taxon>Glomeraceae</taxon>
        <taxon>Rhizophagus</taxon>
    </lineage>
</organism>
<dbReference type="VEuPathDB" id="FungiDB:RhiirA1_477396"/>
<reference evidence="1 2" key="1">
    <citation type="submission" date="2017-10" db="EMBL/GenBank/DDBJ databases">
        <title>Extensive intraspecific genome diversity in a model arbuscular mycorrhizal fungus.</title>
        <authorList>
            <person name="Chen E.C.H."/>
            <person name="Morin E."/>
            <person name="Baudet D."/>
            <person name="Noel J."/>
            <person name="Ndikumana S."/>
            <person name="Charron P."/>
            <person name="St-Onge C."/>
            <person name="Giorgi J."/>
            <person name="Grigoriev I.V."/>
            <person name="Roux C."/>
            <person name="Martin F.M."/>
            <person name="Corradi N."/>
        </authorList>
    </citation>
    <scope>NUCLEOTIDE SEQUENCE [LARGE SCALE GENOMIC DNA]</scope>
    <source>
        <strain evidence="1 2">A1</strain>
    </source>
</reference>
<gene>
    <name evidence="1" type="ORF">RhiirA1_477396</name>
</gene>
<evidence type="ECO:0000313" key="1">
    <source>
        <dbReference type="EMBL" id="PKC54394.1"/>
    </source>
</evidence>